<comment type="function">
    <text evidence="10">Regulates also the sphingolipid metabolism.</text>
</comment>
<dbReference type="EMBL" id="LFJN01000040">
    <property type="protein sequence ID" value="KPI35452.1"/>
    <property type="molecule type" value="Genomic_DNA"/>
</dbReference>
<evidence type="ECO:0000256" key="6">
    <source>
        <dbReference type="ARBA" id="ARBA00022989"/>
    </source>
</evidence>
<evidence type="ECO:0000256" key="9">
    <source>
        <dbReference type="ARBA" id="ARBA00023136"/>
    </source>
</evidence>
<keyword evidence="6 10" id="KW-1133">Transmembrane helix</keyword>
<dbReference type="STRING" id="1664694.A0A0N1NWE8"/>
<dbReference type="InterPro" id="IPR007290">
    <property type="entry name" value="Arv1"/>
</dbReference>
<protein>
    <recommendedName>
        <fullName evidence="10">Protein ARV</fullName>
    </recommendedName>
</protein>
<feature type="transmembrane region" description="Helical" evidence="10">
    <location>
        <begin position="190"/>
        <end position="212"/>
    </location>
</feature>
<keyword evidence="12" id="KW-1185">Reference proteome</keyword>
<evidence type="ECO:0000256" key="4">
    <source>
        <dbReference type="ARBA" id="ARBA00022692"/>
    </source>
</evidence>
<name>A0A0N1NWE8_9EURO</name>
<evidence type="ECO:0000256" key="2">
    <source>
        <dbReference type="ARBA" id="ARBA00009187"/>
    </source>
</evidence>
<evidence type="ECO:0000256" key="8">
    <source>
        <dbReference type="ARBA" id="ARBA00023098"/>
    </source>
</evidence>
<keyword evidence="4 10" id="KW-0812">Transmembrane</keyword>
<dbReference type="VEuPathDB" id="FungiDB:AB675_11654"/>
<dbReference type="GO" id="GO:0032541">
    <property type="term" value="C:cortical endoplasmic reticulum"/>
    <property type="evidence" value="ECO:0007669"/>
    <property type="project" value="TreeGrafter"/>
</dbReference>
<feature type="transmembrane region" description="Helical" evidence="10">
    <location>
        <begin position="25"/>
        <end position="44"/>
    </location>
</feature>
<evidence type="ECO:0000313" key="12">
    <source>
        <dbReference type="Proteomes" id="UP000038010"/>
    </source>
</evidence>
<evidence type="ECO:0000256" key="10">
    <source>
        <dbReference type="RuleBase" id="RU368065"/>
    </source>
</evidence>
<reference evidence="11 12" key="1">
    <citation type="submission" date="2015-06" db="EMBL/GenBank/DDBJ databases">
        <title>Draft genome of the ant-associated black yeast Phialophora attae CBS 131958.</title>
        <authorList>
            <person name="Moreno L.F."/>
            <person name="Stielow B.J."/>
            <person name="de Hoog S."/>
            <person name="Vicente V.A."/>
            <person name="Weiss V.A."/>
            <person name="de Vries M."/>
            <person name="Cruz L.M."/>
            <person name="Souza E.M."/>
        </authorList>
    </citation>
    <scope>NUCLEOTIDE SEQUENCE [LARGE SCALE GENOMIC DNA]</scope>
    <source>
        <strain evidence="11 12">CBS 131958</strain>
    </source>
</reference>
<keyword evidence="8 10" id="KW-0443">Lipid metabolism</keyword>
<evidence type="ECO:0000256" key="5">
    <source>
        <dbReference type="ARBA" id="ARBA00022824"/>
    </source>
</evidence>
<comment type="subcellular location">
    <subcellularLocation>
        <location evidence="1 10">Endoplasmic reticulum membrane</location>
        <topology evidence="1 10">Multi-pass membrane protein</topology>
    </subcellularLocation>
    <subcellularLocation>
        <location evidence="10">Golgi apparatus membrane</location>
        <topology evidence="10">Multi-pass membrane protein</topology>
    </subcellularLocation>
</comment>
<evidence type="ECO:0000256" key="7">
    <source>
        <dbReference type="ARBA" id="ARBA00023055"/>
    </source>
</evidence>
<dbReference type="Pfam" id="PF04161">
    <property type="entry name" value="Arv1"/>
    <property type="match status" value="1"/>
</dbReference>
<dbReference type="PANTHER" id="PTHR14467">
    <property type="entry name" value="ARV1"/>
    <property type="match status" value="1"/>
</dbReference>
<dbReference type="RefSeq" id="XP_017995415.1">
    <property type="nucleotide sequence ID" value="XM_018140520.1"/>
</dbReference>
<evidence type="ECO:0000256" key="3">
    <source>
        <dbReference type="ARBA" id="ARBA00022448"/>
    </source>
</evidence>
<keyword evidence="9 10" id="KW-0472">Membrane</keyword>
<dbReference type="GO" id="GO:0005789">
    <property type="term" value="C:endoplasmic reticulum membrane"/>
    <property type="evidence" value="ECO:0007669"/>
    <property type="project" value="UniProtKB-SubCell"/>
</dbReference>
<feature type="transmembrane region" description="Helical" evidence="10">
    <location>
        <begin position="64"/>
        <end position="88"/>
    </location>
</feature>
<keyword evidence="10" id="KW-0333">Golgi apparatus</keyword>
<dbReference type="AlphaFoldDB" id="A0A0N1NWE8"/>
<keyword evidence="10" id="KW-0746">Sphingolipid metabolism</keyword>
<comment type="function">
    <text evidence="10">Mediator of sterol homeostasis involved in sterol uptake, trafficking and distribution into membranes.</text>
</comment>
<dbReference type="GO" id="GO:0006665">
    <property type="term" value="P:sphingolipid metabolic process"/>
    <property type="evidence" value="ECO:0007669"/>
    <property type="project" value="UniProtKB-UniRule"/>
</dbReference>
<sequence length="252" mass="27343">MATKVYRHLLYNRLGRTDNKLDPSILRLGILLVLFDVYITWARIERSNTSLSGAEHGEGGGPEWALANAPIITQYLFFLTMNVLATVAQHASIRFLSRYLMDRFDKRQPGDPSSDETVSGRASPSAISTALLVSSCTKLFPILLVIWPTANSDSSEPDSEASLGRGLGKAFVSNASNYVGWVVLLNNIEALLILLDCGYVVATGLALTGLMFRQTVEGMALAMVGLRGTASPEAVSQGLQMLQRSLSWCGWG</sequence>
<comment type="similarity">
    <text evidence="2 10">Belongs to the ARV1 family.</text>
</comment>
<dbReference type="PANTHER" id="PTHR14467:SF0">
    <property type="entry name" value="PROTEIN ARV1"/>
    <property type="match status" value="1"/>
</dbReference>
<evidence type="ECO:0000313" key="11">
    <source>
        <dbReference type="EMBL" id="KPI35452.1"/>
    </source>
</evidence>
<accession>A0A0N1NWE8</accession>
<dbReference type="Proteomes" id="UP000038010">
    <property type="component" value="Unassembled WGS sequence"/>
</dbReference>
<dbReference type="GeneID" id="28732401"/>
<gene>
    <name evidence="11" type="ORF">AB675_11654</name>
</gene>
<keyword evidence="3 10" id="KW-0813">Transport</keyword>
<proteinExistence type="inferred from homology"/>
<comment type="caution">
    <text evidence="11">The sequence shown here is derived from an EMBL/GenBank/DDBJ whole genome shotgun (WGS) entry which is preliminary data.</text>
</comment>
<keyword evidence="5 10" id="KW-0256">Endoplasmic reticulum</keyword>
<dbReference type="GO" id="GO:0000139">
    <property type="term" value="C:Golgi membrane"/>
    <property type="evidence" value="ECO:0007669"/>
    <property type="project" value="UniProtKB-SubCell"/>
</dbReference>
<dbReference type="GO" id="GO:0016125">
    <property type="term" value="P:sterol metabolic process"/>
    <property type="evidence" value="ECO:0007669"/>
    <property type="project" value="UniProtKB-UniRule"/>
</dbReference>
<dbReference type="GO" id="GO:0097036">
    <property type="term" value="P:regulation of plasma membrane sterol distribution"/>
    <property type="evidence" value="ECO:0007669"/>
    <property type="project" value="UniProtKB-UniRule"/>
</dbReference>
<organism evidence="11 12">
    <name type="scientific">Cyphellophora attinorum</name>
    <dbReference type="NCBI Taxonomy" id="1664694"/>
    <lineage>
        <taxon>Eukaryota</taxon>
        <taxon>Fungi</taxon>
        <taxon>Dikarya</taxon>
        <taxon>Ascomycota</taxon>
        <taxon>Pezizomycotina</taxon>
        <taxon>Eurotiomycetes</taxon>
        <taxon>Chaetothyriomycetidae</taxon>
        <taxon>Chaetothyriales</taxon>
        <taxon>Cyphellophoraceae</taxon>
        <taxon>Cyphellophora</taxon>
    </lineage>
</organism>
<dbReference type="GO" id="GO:0032366">
    <property type="term" value="P:intracellular sterol transport"/>
    <property type="evidence" value="ECO:0007669"/>
    <property type="project" value="UniProtKB-UniRule"/>
</dbReference>
<dbReference type="OrthoDB" id="4156155at2759"/>
<keyword evidence="7 10" id="KW-0445">Lipid transport</keyword>
<evidence type="ECO:0000256" key="1">
    <source>
        <dbReference type="ARBA" id="ARBA00004477"/>
    </source>
</evidence>